<organism evidence="2 3">
    <name type="scientific">Dentiscutata erythropus</name>
    <dbReference type="NCBI Taxonomy" id="1348616"/>
    <lineage>
        <taxon>Eukaryota</taxon>
        <taxon>Fungi</taxon>
        <taxon>Fungi incertae sedis</taxon>
        <taxon>Mucoromycota</taxon>
        <taxon>Glomeromycotina</taxon>
        <taxon>Glomeromycetes</taxon>
        <taxon>Diversisporales</taxon>
        <taxon>Gigasporaceae</taxon>
        <taxon>Dentiscutata</taxon>
    </lineage>
</organism>
<proteinExistence type="predicted"/>
<dbReference type="OrthoDB" id="2385084at2759"/>
<reference evidence="2" key="1">
    <citation type="submission" date="2021-06" db="EMBL/GenBank/DDBJ databases">
        <authorList>
            <person name="Kallberg Y."/>
            <person name="Tangrot J."/>
            <person name="Rosling A."/>
        </authorList>
    </citation>
    <scope>NUCLEOTIDE SEQUENCE</scope>
    <source>
        <strain evidence="2">MA453B</strain>
    </source>
</reference>
<dbReference type="AlphaFoldDB" id="A0A9N9BG97"/>
<comment type="caution">
    <text evidence="2">The sequence shown here is derived from an EMBL/GenBank/DDBJ whole genome shotgun (WGS) entry which is preliminary data.</text>
</comment>
<evidence type="ECO:0000256" key="1">
    <source>
        <dbReference type="SAM" id="MobiDB-lite"/>
    </source>
</evidence>
<dbReference type="EMBL" id="CAJVPY010002625">
    <property type="protein sequence ID" value="CAG8566888.1"/>
    <property type="molecule type" value="Genomic_DNA"/>
</dbReference>
<dbReference type="SUPFAM" id="SSF54277">
    <property type="entry name" value="CAD &amp; PB1 domains"/>
    <property type="match status" value="1"/>
</dbReference>
<evidence type="ECO:0000313" key="3">
    <source>
        <dbReference type="Proteomes" id="UP000789405"/>
    </source>
</evidence>
<evidence type="ECO:0000313" key="2">
    <source>
        <dbReference type="EMBL" id="CAG8566888.1"/>
    </source>
</evidence>
<dbReference type="Proteomes" id="UP000789405">
    <property type="component" value="Unassembled WGS sequence"/>
</dbReference>
<gene>
    <name evidence="2" type="ORF">DERYTH_LOCUS6012</name>
</gene>
<name>A0A9N9BG97_9GLOM</name>
<protein>
    <submittedName>
        <fullName evidence="2">12218_t:CDS:1</fullName>
    </submittedName>
</protein>
<accession>A0A9N9BG97</accession>
<feature type="region of interest" description="Disordered" evidence="1">
    <location>
        <begin position="288"/>
        <end position="343"/>
    </location>
</feature>
<sequence>MELRNRTRRQVDGISDYEYGDSDDDLYVSFVTPSSRNSSLIYNNTNTSTMASGSLLDSVKNSDNYIFIEIAQVVIKPSEIQLSTQKLQGMVKSNLGLIFRKPSQICIVMVDENKEIAFDLDQVTKFRFSDVTGQKEILLDVKKGFKRDFYEFPLRSLDDRLQIPCDPSRGKLDDADTIIFKICKYVDNSLIVKLINNIKHWKSTNVKQPPQYNAENSQNSKNNIVNQEVNKKGSFIKPARDDHCDIRSNIGIIALDNDVNNGSQTHNKNHVNDNITDWINENKEKWTNNDKEKWTNNDKEKWTNNDKEKWTNNDKEKWKNDDKEKWKNGDKEKWKNDDKEKWTNDDISQASSSTITIQPEKGDALKASKNSHSDSELHITCIFITKKYAILVSFDIYLKQLTALIEERYNVKISMDRLYYLNHVGEKISLIDEEDWDVAKKEAMNAQTFRISLVVE</sequence>
<keyword evidence="3" id="KW-1185">Reference proteome</keyword>